<sequence length="83" mass="9433">MEEEMPYVKERVCMIAKDDLPAPLKNVPQHDAHNQWNIFLLITSSYVHNFISFMLLASEGGAETLYREKSQLNHGEGSALAQK</sequence>
<reference evidence="1 2" key="1">
    <citation type="journal article" date="2021" name="Commun. Biol.">
        <title>The genome of Shorea leprosula (Dipterocarpaceae) highlights the ecological relevance of drought in aseasonal tropical rainforests.</title>
        <authorList>
            <person name="Ng K.K.S."/>
            <person name="Kobayashi M.J."/>
            <person name="Fawcett J.A."/>
            <person name="Hatakeyama M."/>
            <person name="Paape T."/>
            <person name="Ng C.H."/>
            <person name="Ang C.C."/>
            <person name="Tnah L.H."/>
            <person name="Lee C.T."/>
            <person name="Nishiyama T."/>
            <person name="Sese J."/>
            <person name="O'Brien M.J."/>
            <person name="Copetti D."/>
            <person name="Mohd Noor M.I."/>
            <person name="Ong R.C."/>
            <person name="Putra M."/>
            <person name="Sireger I.Z."/>
            <person name="Indrioko S."/>
            <person name="Kosugi Y."/>
            <person name="Izuno A."/>
            <person name="Isagi Y."/>
            <person name="Lee S.L."/>
            <person name="Shimizu K.K."/>
        </authorList>
    </citation>
    <scope>NUCLEOTIDE SEQUENCE [LARGE SCALE GENOMIC DNA]</scope>
    <source>
        <strain evidence="1">214</strain>
    </source>
</reference>
<dbReference type="EMBL" id="BPVZ01000007">
    <property type="protein sequence ID" value="GKU93682.1"/>
    <property type="molecule type" value="Genomic_DNA"/>
</dbReference>
<gene>
    <name evidence="1" type="ORF">SLEP1_g7256</name>
</gene>
<organism evidence="1 2">
    <name type="scientific">Rubroshorea leprosula</name>
    <dbReference type="NCBI Taxonomy" id="152421"/>
    <lineage>
        <taxon>Eukaryota</taxon>
        <taxon>Viridiplantae</taxon>
        <taxon>Streptophyta</taxon>
        <taxon>Embryophyta</taxon>
        <taxon>Tracheophyta</taxon>
        <taxon>Spermatophyta</taxon>
        <taxon>Magnoliopsida</taxon>
        <taxon>eudicotyledons</taxon>
        <taxon>Gunneridae</taxon>
        <taxon>Pentapetalae</taxon>
        <taxon>rosids</taxon>
        <taxon>malvids</taxon>
        <taxon>Malvales</taxon>
        <taxon>Dipterocarpaceae</taxon>
        <taxon>Rubroshorea</taxon>
    </lineage>
</organism>
<keyword evidence="2" id="KW-1185">Reference proteome</keyword>
<dbReference type="AlphaFoldDB" id="A0AAV5HXU4"/>
<comment type="caution">
    <text evidence="1">The sequence shown here is derived from an EMBL/GenBank/DDBJ whole genome shotgun (WGS) entry which is preliminary data.</text>
</comment>
<evidence type="ECO:0000313" key="2">
    <source>
        <dbReference type="Proteomes" id="UP001054252"/>
    </source>
</evidence>
<protein>
    <submittedName>
        <fullName evidence="1">Uncharacterized protein</fullName>
    </submittedName>
</protein>
<dbReference type="Proteomes" id="UP001054252">
    <property type="component" value="Unassembled WGS sequence"/>
</dbReference>
<name>A0AAV5HXU4_9ROSI</name>
<accession>A0AAV5HXU4</accession>
<evidence type="ECO:0000313" key="1">
    <source>
        <dbReference type="EMBL" id="GKU93682.1"/>
    </source>
</evidence>
<proteinExistence type="predicted"/>